<evidence type="ECO:0000313" key="5">
    <source>
        <dbReference type="Proteomes" id="UP000009046"/>
    </source>
</evidence>
<feature type="compositionally biased region" description="Basic and acidic residues" evidence="1">
    <location>
        <begin position="1102"/>
        <end position="1114"/>
    </location>
</feature>
<dbReference type="SMART" id="SM00164">
    <property type="entry name" value="TBC"/>
    <property type="match status" value="1"/>
</dbReference>
<dbReference type="SUPFAM" id="SSF47923">
    <property type="entry name" value="Ypt/Rab-GAP domain of gyp1p"/>
    <property type="match status" value="2"/>
</dbReference>
<keyword evidence="5" id="KW-1185">Reference proteome</keyword>
<feature type="region of interest" description="Disordered" evidence="1">
    <location>
        <begin position="823"/>
        <end position="847"/>
    </location>
</feature>
<dbReference type="HOGENOM" id="CLU_270783_0_0_1"/>
<dbReference type="InterPro" id="IPR035969">
    <property type="entry name" value="Rab-GAP_TBC_sf"/>
</dbReference>
<dbReference type="InterPro" id="IPR000195">
    <property type="entry name" value="Rab-GAP-TBC_dom"/>
</dbReference>
<dbReference type="CTD" id="8232734"/>
<feature type="compositionally biased region" description="Basic and acidic residues" evidence="1">
    <location>
        <begin position="534"/>
        <end position="543"/>
    </location>
</feature>
<dbReference type="Gene3D" id="1.10.472.80">
    <property type="entry name" value="Ypt/Rab-GAP domain of gyp1p, domain 3"/>
    <property type="match status" value="1"/>
</dbReference>
<gene>
    <name evidence="4" type="primary">8232734</name>
    <name evidence="3" type="ORF">Phum_PHUM046950</name>
</gene>
<sequence>MDELLCDIYGNNKTILKRTCHVTTTTTTTTSTVTPMVATTATTCDLSWQDSDQNLNDLRREKYELEKLIGEKGNQLVKYLKKKNFLLMKREAHYNVITAYIQAVSPKTREDTKMKFSLSPGPETGFSQWVDAMKMVAQLPDGMPPEFRTKLWLQLSEKHLNDKNVDWEKAESVIFNEWTNPDDEELEHNQALLKRVLLAYARWNKNVGYCQGFNMLAALILQVMEKHEKNAVKGVLPESYFANNLRGLSVDMAVFRDLLKIRLPKLSKHLEALQHDTNSGINYEPPLTNVFTMQWFLTLFSNCLPQQTVLRVWDLVFLYGNEVVLRTALAIWGILQERVITVESADEFYSIMGVVTREMLEFGLMDANTLVKRIAMVDPFPNELQELREKYLYNISPWSQSVQGAAKKGIKLLYGDPDDQDDTEDEDKIAFTTAYGVFRRQESSNRELQISGPTLDIGILKQQYAKLRQRQRQAHVIISAACNSNFAGSLTQSPSVSVNHLLIGKSALVNKGRRIGPPEGSIPPNNKKIPAKNIHQEESETKTKKFTNINNYDNGEEKESFRNNNNNNNNNKSKIDEEEKEKTNHDRMRNKERKISSSDDSTDSSSTELCDKEIVSDSENSDIFDSSDGKTIPDCGTVQKLPRDSDTSLISTSGDIDEKIKEKNFNCDKYNLVVPEREEEEEEEKLLINIEEEEGDDLFDLKLSEENKFNGKSENLNYSVDVDNKFSNKVQSVNDDDKRENDKVENVESKKKIELGFNVIEENSQMLNKFSQRFSQSNKTLNVDKNEENDFNLRFSLSTKKPMRKDDEEGERNIIEEENFKTENLNDKNPSIREMTTEKRPERAEKANKEVNTEITFGSENILYGKTKKGSKCWTDTESIPSPPPGSPTGSNPEYSMNLKLSRPYLKKVSKKYVGEDETASKLEESKSDWMIKMKKIQELETMTRETLNEIQSQSSPRKTLENFKCRKNSKRSILVDVDVDVDDDDDDDHGDDYTKTKTIVDNNIESSLSSSCEEIGRNIKYESSSFDAITSRTEKLLGNVEIINRSSDDLLYRKNDFDYLKREDSRIQSTTFNNDDDDDEENELKSRLEFLKKITNSSRDFERDSIRRREESPLNKTNVDNNNKREIHTNVKTTTSQNKNSDISWQKYVLEKKRSEINVDFQPSKSNFNPFPTRTGSKPKDLGMKLGLYPSSPETQPKKV</sequence>
<dbReference type="OrthoDB" id="289721at2759"/>
<dbReference type="OMA" id="VTEIQIH"/>
<feature type="domain" description="Rab-GAP TBC" evidence="2">
    <location>
        <begin position="142"/>
        <end position="320"/>
    </location>
</feature>
<dbReference type="AlphaFoldDB" id="E0VAX9"/>
<feature type="compositionally biased region" description="Polar residues" evidence="1">
    <location>
        <begin position="1162"/>
        <end position="1177"/>
    </location>
</feature>
<feature type="region of interest" description="Disordered" evidence="1">
    <location>
        <begin position="872"/>
        <end position="893"/>
    </location>
</feature>
<dbReference type="EMBL" id="AAZO01000551">
    <property type="status" value="NOT_ANNOTATED_CDS"/>
    <property type="molecule type" value="Genomic_DNA"/>
</dbReference>
<dbReference type="EMBL" id="DS235019">
    <property type="protein sequence ID" value="EEB10535.1"/>
    <property type="molecule type" value="Genomic_DNA"/>
</dbReference>
<evidence type="ECO:0000259" key="2">
    <source>
        <dbReference type="PROSITE" id="PS50086"/>
    </source>
</evidence>
<dbReference type="eggNOG" id="KOG2058">
    <property type="taxonomic scope" value="Eukaryota"/>
</dbReference>
<dbReference type="Gene3D" id="1.10.8.270">
    <property type="entry name" value="putative rabgap domain of human tbc1 domain family member 14 like domains"/>
    <property type="match status" value="1"/>
</dbReference>
<evidence type="ECO:0000256" key="1">
    <source>
        <dbReference type="SAM" id="MobiDB-lite"/>
    </source>
</evidence>
<dbReference type="GO" id="GO:0005783">
    <property type="term" value="C:endoplasmic reticulum"/>
    <property type="evidence" value="ECO:0007669"/>
    <property type="project" value="TreeGrafter"/>
</dbReference>
<dbReference type="PANTHER" id="PTHR13399">
    <property type="entry name" value="TRANSLOCON-ASSOCIATED PROTEIN TRAP , GAMMA SUBUNIT"/>
    <property type="match status" value="1"/>
</dbReference>
<reference evidence="3" key="1">
    <citation type="submission" date="2007-04" db="EMBL/GenBank/DDBJ databases">
        <title>Annotation of Pediculus humanus corporis strain USDA.</title>
        <authorList>
            <person name="Kirkness E."/>
            <person name="Hannick L."/>
            <person name="Hass B."/>
            <person name="Bruggner R."/>
            <person name="Lawson D."/>
            <person name="Bidwell S."/>
            <person name="Joardar V."/>
            <person name="Caler E."/>
            <person name="Walenz B."/>
            <person name="Inman J."/>
            <person name="Schobel S."/>
            <person name="Galinsky K."/>
            <person name="Amedeo P."/>
            <person name="Strausberg R."/>
        </authorList>
    </citation>
    <scope>NUCLEOTIDE SEQUENCE</scope>
    <source>
        <strain evidence="3">USDA</strain>
    </source>
</reference>
<dbReference type="PROSITE" id="PS50086">
    <property type="entry name" value="TBC_RABGAP"/>
    <property type="match status" value="1"/>
</dbReference>
<dbReference type="InParanoid" id="E0VAX9"/>
<dbReference type="Proteomes" id="UP000009046">
    <property type="component" value="Unassembled WGS sequence"/>
</dbReference>
<dbReference type="RefSeq" id="XP_002423273.1">
    <property type="nucleotide sequence ID" value="XM_002423228.1"/>
</dbReference>
<organism>
    <name type="scientific">Pediculus humanus subsp. corporis</name>
    <name type="common">Body louse</name>
    <dbReference type="NCBI Taxonomy" id="121224"/>
    <lineage>
        <taxon>Eukaryota</taxon>
        <taxon>Metazoa</taxon>
        <taxon>Ecdysozoa</taxon>
        <taxon>Arthropoda</taxon>
        <taxon>Hexapoda</taxon>
        <taxon>Insecta</taxon>
        <taxon>Pterygota</taxon>
        <taxon>Neoptera</taxon>
        <taxon>Paraneoptera</taxon>
        <taxon>Psocodea</taxon>
        <taxon>Troctomorpha</taxon>
        <taxon>Phthiraptera</taxon>
        <taxon>Anoplura</taxon>
        <taxon>Pediculidae</taxon>
        <taxon>Pediculus</taxon>
    </lineage>
</organism>
<dbReference type="KEGG" id="phu:Phum_PHUM046950"/>
<reference evidence="3" key="2">
    <citation type="submission" date="2007-04" db="EMBL/GenBank/DDBJ databases">
        <title>The genome of the human body louse.</title>
        <authorList>
            <consortium name="The Human Body Louse Genome Consortium"/>
            <person name="Kirkness E."/>
            <person name="Walenz B."/>
            <person name="Hass B."/>
            <person name="Bruggner R."/>
            <person name="Strausberg R."/>
        </authorList>
    </citation>
    <scope>NUCLEOTIDE SEQUENCE</scope>
    <source>
        <strain evidence="3">USDA</strain>
    </source>
</reference>
<feature type="compositionally biased region" description="Basic and acidic residues" evidence="1">
    <location>
        <begin position="835"/>
        <end position="847"/>
    </location>
</feature>
<proteinExistence type="predicted"/>
<dbReference type="InterPro" id="IPR032738">
    <property type="entry name" value="Tbc1d30_C"/>
</dbReference>
<evidence type="ECO:0000313" key="4">
    <source>
        <dbReference type="EnsemblMetazoa" id="PHUM046950-PA"/>
    </source>
</evidence>
<dbReference type="GeneID" id="8232734"/>
<dbReference type="PANTHER" id="PTHR13399:SF2">
    <property type="entry name" value="TRANSLOCON-ASSOCIATED PROTEIN SUBUNIT GAMMA"/>
    <property type="match status" value="1"/>
</dbReference>
<feature type="region of interest" description="Disordered" evidence="1">
    <location>
        <begin position="511"/>
        <end position="650"/>
    </location>
</feature>
<dbReference type="Pfam" id="PF00566">
    <property type="entry name" value="RabGAP-TBC"/>
    <property type="match status" value="1"/>
</dbReference>
<name>E0VAX9_PEDHC</name>
<dbReference type="STRING" id="121224.E0VAX9"/>
<reference evidence="4" key="3">
    <citation type="submission" date="2020-05" db="UniProtKB">
        <authorList>
            <consortium name="EnsemblMetazoa"/>
        </authorList>
    </citation>
    <scope>IDENTIFICATION</scope>
    <source>
        <strain evidence="4">USDA</strain>
    </source>
</reference>
<feature type="region of interest" description="Disordered" evidence="1">
    <location>
        <begin position="1161"/>
        <end position="1201"/>
    </location>
</feature>
<protein>
    <recommendedName>
        <fullName evidence="2">Rab-GAP TBC domain-containing protein</fullName>
    </recommendedName>
</protein>
<feature type="region of interest" description="Disordered" evidence="1">
    <location>
        <begin position="1102"/>
        <end position="1124"/>
    </location>
</feature>
<dbReference type="Pfam" id="PF15733">
    <property type="entry name" value="DUF4682"/>
    <property type="match status" value="1"/>
</dbReference>
<dbReference type="VEuPathDB" id="VectorBase:PHUM046950"/>
<accession>E0VAX9</accession>
<evidence type="ECO:0000313" key="3">
    <source>
        <dbReference type="EMBL" id="EEB10535.1"/>
    </source>
</evidence>
<feature type="compositionally biased region" description="Basic and acidic residues" evidence="1">
    <location>
        <begin position="573"/>
        <end position="597"/>
    </location>
</feature>
<dbReference type="EnsemblMetazoa" id="PHUM046950-RA">
    <property type="protein sequence ID" value="PHUM046950-PA"/>
    <property type="gene ID" value="PHUM046950"/>
</dbReference>
<dbReference type="FunFam" id="1.10.472.80:FF:000011">
    <property type="entry name" value="TBC1 domain family member 30"/>
    <property type="match status" value="1"/>
</dbReference>